<organism evidence="2 3">
    <name type="scientific">Candidatus Williamhamiltonella defendens</name>
    <dbReference type="NCBI Taxonomy" id="138072"/>
    <lineage>
        <taxon>Bacteria</taxon>
        <taxon>Pseudomonadati</taxon>
        <taxon>Pseudomonadota</taxon>
        <taxon>Gammaproteobacteria</taxon>
        <taxon>Enterobacterales</taxon>
        <taxon>Enterobacteriaceae</taxon>
        <taxon>aphid secondary symbionts</taxon>
        <taxon>Candidatus Williamhamiltonella</taxon>
    </lineage>
</organism>
<evidence type="ECO:0000313" key="3">
    <source>
        <dbReference type="Proteomes" id="UP000229055"/>
    </source>
</evidence>
<reference evidence="3" key="1">
    <citation type="submission" date="2016-10" db="EMBL/GenBank/DDBJ databases">
        <authorList>
            <person name="Chevignon G."/>
        </authorList>
    </citation>
    <scope>NUCLEOTIDE SEQUENCE [LARGE SCALE GENOMIC DNA]</scope>
    <source>
        <strain evidence="3">ZA17</strain>
    </source>
</reference>
<dbReference type="EMBL" id="CP017613">
    <property type="protein sequence ID" value="ATW34262.1"/>
    <property type="molecule type" value="Genomic_DNA"/>
</dbReference>
<proteinExistence type="predicted"/>
<sequence>MSDILSSPKTQTLSDIEANIRIFTVNWLRFFTNEEKPQTVFEATALGRGTESSVRHGKLDSQSKIGKSGILGLIILFI</sequence>
<dbReference type="AlphaFoldDB" id="A0A2D3TEM9"/>
<accession>A0A2D3TEM9</accession>
<protein>
    <submittedName>
        <fullName evidence="2">Uncharacterized protein</fullName>
    </submittedName>
</protein>
<dbReference type="Proteomes" id="UP000792865">
    <property type="component" value="Chromosome"/>
</dbReference>
<dbReference type="Proteomes" id="UP000229055">
    <property type="component" value="Chromosome"/>
</dbReference>
<gene>
    <name evidence="2" type="ORF">BJP43_08370</name>
    <name evidence="1" type="ORF">CJJ18_08690</name>
</gene>
<dbReference type="EMBL" id="CP022932">
    <property type="protein sequence ID" value="ASV34039.1"/>
    <property type="molecule type" value="Genomic_DNA"/>
</dbReference>
<reference evidence="3" key="3">
    <citation type="submission" date="2017-11" db="EMBL/GenBank/DDBJ databases">
        <title>PacBio sequencing of new strain of the secondary endosymbiont Candidatus Hamiltonella defensa.</title>
        <authorList>
            <person name="Strand M.R."/>
            <person name="Oliver K."/>
        </authorList>
    </citation>
    <scope>NUCLEOTIDE SEQUENCE [LARGE SCALE GENOMIC DNA]</scope>
    <source>
        <strain evidence="3">ZA17</strain>
    </source>
</reference>
<name>A0A2D3TEM9_9ENTR</name>
<evidence type="ECO:0000313" key="1">
    <source>
        <dbReference type="EMBL" id="ASV34039.1"/>
    </source>
</evidence>
<evidence type="ECO:0000313" key="2">
    <source>
        <dbReference type="EMBL" id="ATW34262.1"/>
    </source>
</evidence>
<reference evidence="2" key="4">
    <citation type="journal article" date="2018" name="Genome Biol. Evol.">
        <title>Culture-Facilitated Comparative Genomics of the Facultative Symbiont Hamiltonella defensa.</title>
        <authorList>
            <person name="Chevignon G."/>
            <person name="Boyd B.M."/>
            <person name="Brandt J.W."/>
            <person name="Oliver K.M."/>
            <person name="Strand M.R."/>
        </authorList>
    </citation>
    <scope>NUCLEOTIDE SEQUENCE</scope>
    <source>
        <strain evidence="2">ZA17</strain>
    </source>
</reference>
<reference evidence="1" key="2">
    <citation type="submission" date="2017-08" db="EMBL/GenBank/DDBJ databases">
        <title>Genome sequence of Candidatus Hamiltonella defensa from Acyrthosiphon pisum strain MI47.</title>
        <authorList>
            <person name="Patel V.A."/>
            <person name="Chevignon G."/>
            <person name="Russell J.A."/>
            <person name="Oliver K.M."/>
        </authorList>
    </citation>
    <scope>NUCLEOTIDE SEQUENCE</scope>
    <source>
        <strain evidence="1">MI47</strain>
    </source>
</reference>